<evidence type="ECO:0000259" key="22">
    <source>
        <dbReference type="SMART" id="SM00918"/>
    </source>
</evidence>
<dbReference type="GO" id="GO:0038023">
    <property type="term" value="F:signaling receptor activity"/>
    <property type="evidence" value="ECO:0007669"/>
    <property type="project" value="InterPro"/>
</dbReference>
<keyword evidence="6 19" id="KW-1133">Transmembrane helix</keyword>
<evidence type="ECO:0000256" key="5">
    <source>
        <dbReference type="ARBA" id="ARBA00022729"/>
    </source>
</evidence>
<reference evidence="23 24" key="1">
    <citation type="journal article" date="2016" name="Nat. Commun.">
        <title>Extremotolerant tardigrade genome and improved radiotolerance of human cultured cells by tardigrade-unique protein.</title>
        <authorList>
            <person name="Hashimoto T."/>
            <person name="Horikawa D.D."/>
            <person name="Saito Y."/>
            <person name="Kuwahara H."/>
            <person name="Kozuka-Hata H."/>
            <person name="Shin-I T."/>
            <person name="Minakuchi Y."/>
            <person name="Ohishi K."/>
            <person name="Motoyama A."/>
            <person name="Aizu T."/>
            <person name="Enomoto A."/>
            <person name="Kondo K."/>
            <person name="Tanaka S."/>
            <person name="Hara Y."/>
            <person name="Koshikawa S."/>
            <person name="Sagara H."/>
            <person name="Miura T."/>
            <person name="Yokobori S."/>
            <person name="Miyagawa K."/>
            <person name="Suzuki Y."/>
            <person name="Kubo T."/>
            <person name="Oyama M."/>
            <person name="Kohara Y."/>
            <person name="Fujiyama A."/>
            <person name="Arakawa K."/>
            <person name="Katayama T."/>
            <person name="Toyoda A."/>
            <person name="Kunieda T."/>
        </authorList>
    </citation>
    <scope>NUCLEOTIDE SEQUENCE [LARGE SCALE GENOMIC DNA]</scope>
    <source>
        <strain evidence="23 24">YOKOZUNA-1</strain>
    </source>
</reference>
<evidence type="ECO:0000256" key="14">
    <source>
        <dbReference type="ARBA" id="ARBA00023303"/>
    </source>
</evidence>
<evidence type="ECO:0000313" key="24">
    <source>
        <dbReference type="Proteomes" id="UP000186922"/>
    </source>
</evidence>
<dbReference type="STRING" id="947166.A0A1D1ULH5"/>
<evidence type="ECO:0000256" key="7">
    <source>
        <dbReference type="ARBA" id="ARBA00023018"/>
    </source>
</evidence>
<evidence type="ECO:0008006" key="25">
    <source>
        <dbReference type="Google" id="ProtNLM"/>
    </source>
</evidence>
<dbReference type="GO" id="GO:0015276">
    <property type="term" value="F:ligand-gated monoatomic ion channel activity"/>
    <property type="evidence" value="ECO:0007669"/>
    <property type="project" value="InterPro"/>
</dbReference>
<evidence type="ECO:0000256" key="11">
    <source>
        <dbReference type="ARBA" id="ARBA00023180"/>
    </source>
</evidence>
<evidence type="ECO:0000256" key="12">
    <source>
        <dbReference type="ARBA" id="ARBA00023257"/>
    </source>
</evidence>
<dbReference type="Gene3D" id="1.10.287.70">
    <property type="match status" value="1"/>
</dbReference>
<dbReference type="SUPFAM" id="SSF53822">
    <property type="entry name" value="Periplasmic binding protein-like I"/>
    <property type="match status" value="1"/>
</dbReference>
<evidence type="ECO:0000259" key="21">
    <source>
        <dbReference type="SMART" id="SM00079"/>
    </source>
</evidence>
<keyword evidence="13" id="KW-1071">Ligand-gated ion channel</keyword>
<dbReference type="PRINTS" id="PR00177">
    <property type="entry name" value="NMDARECEPTOR"/>
</dbReference>
<evidence type="ECO:0000256" key="16">
    <source>
        <dbReference type="PIRSR" id="PIRSR601508-1"/>
    </source>
</evidence>
<proteinExistence type="inferred from homology"/>
<dbReference type="Pfam" id="PF01094">
    <property type="entry name" value="ANF_receptor"/>
    <property type="match status" value="1"/>
</dbReference>
<dbReference type="PANTHER" id="PTHR18966">
    <property type="entry name" value="IONOTROPIC GLUTAMATE RECEPTOR"/>
    <property type="match status" value="1"/>
</dbReference>
<evidence type="ECO:0000256" key="6">
    <source>
        <dbReference type="ARBA" id="ARBA00022989"/>
    </source>
</evidence>
<accession>A0A1D1ULH5</accession>
<dbReference type="OrthoDB" id="5984008at2759"/>
<dbReference type="FunFam" id="3.40.190.10:FF:000024">
    <property type="entry name" value="Glutamate receptor, ionotropic, delta 1"/>
    <property type="match status" value="1"/>
</dbReference>
<dbReference type="InterPro" id="IPR001508">
    <property type="entry name" value="Iono_Glu_rcpt_met"/>
</dbReference>
<evidence type="ECO:0000256" key="13">
    <source>
        <dbReference type="ARBA" id="ARBA00023286"/>
    </source>
</evidence>
<dbReference type="InterPro" id="IPR019594">
    <property type="entry name" value="Glu/Gly-bd"/>
</dbReference>
<evidence type="ECO:0000256" key="19">
    <source>
        <dbReference type="SAM" id="Phobius"/>
    </source>
</evidence>
<dbReference type="InterPro" id="IPR015683">
    <property type="entry name" value="Ionotropic_Glu_rcpt"/>
</dbReference>
<keyword evidence="10" id="KW-0675">Receptor</keyword>
<feature type="site" description="Interaction with the cone snail toxin Con-ikot-ikot" evidence="17">
    <location>
        <position position="721"/>
    </location>
</feature>
<keyword evidence="11" id="KW-0325">Glycoprotein</keyword>
<evidence type="ECO:0000256" key="10">
    <source>
        <dbReference type="ARBA" id="ARBA00023170"/>
    </source>
</evidence>
<gene>
    <name evidence="23" type="primary">RvY_01182-1</name>
    <name evidence="23" type="synonym">RvY_01182.1</name>
    <name evidence="23" type="ORF">RvY_01182</name>
</gene>
<feature type="binding site" evidence="16">
    <location>
        <position position="716"/>
    </location>
    <ligand>
        <name>L-glutamate</name>
        <dbReference type="ChEBI" id="CHEBI:29985"/>
    </ligand>
</feature>
<feature type="binding site" evidence="16">
    <location>
        <position position="543"/>
    </location>
    <ligand>
        <name>L-glutamate</name>
        <dbReference type="ChEBI" id="CHEBI:29985"/>
    </ligand>
</feature>
<feature type="transmembrane region" description="Helical" evidence="19">
    <location>
        <begin position="588"/>
        <end position="607"/>
    </location>
</feature>
<keyword evidence="2" id="KW-0813">Transport</keyword>
<sequence length="948" mass="105742">MGSFPISVITFILLNIRGGSPQVYLRPQESDFLRAAVDAQLVKIGLVVRRSQESAFLEQAVQFAVEDINALKLGLLFRVNFIRVESDADWMGLTDLTCQTAESGTKILFLSEDNPVLTSVFHAACDRLDLICFDSLHKAVSGPSSSTFFTIQPDATVLAKATIDLMQNQGMNRTAVIVDGPEGVVLLDQVISRGRQRNITFRVFFKDHDSSYRPVLRHLRSEGQSTFLVAVDLSNYPVFIRNMAELNMHDKHYTYLFMGLNMWLRDLIDVSFLGVNLMAFSPLDLTKHENPEKMSEMLAFAEARGVTTDGFHKRINTIPTQAAYLYDSLHVLARALQAFLPFPQEFNEPVSCTTASGTSFGTSVLNYLNTISFHGLTGMIRMSPIGREEHGLHLLNLTQAGLEDIGVWNSKGGLSLTKIELEQTTVATNGKTADGTEDDPLVVVSLLQEPFLMIKDDVKKALLEKNQTLANADVTEEHVHGFVIDLLEAINKNLWSRGDKGFTYKLYLVPDNQFGIQDASGKWSGMVAEILNGKADLAVAAFTLTAQREAVISFTKPFMTAGIGILYQAPRGSAQNLFALMRSLSAELWFASLTATAVVAICMWVVARFTPLEWSNRHICTGIETKFAVNIFNLRNSFWFAMCSLMMQGCDINPRAISSRIIGGTWWFYTLFLSNHFVAKLASVLTVEKMSVPFATVDELVQHPEIKYGFLSHGSTFEFFRDSKIPIYHDMFVRVNSSFPPVTTQSSLEGIQRVMNDKYAYLMESTEIEYLVERNCNVTQIGGTLNTIQYGIGTPNDSPWTEKLSMAILYLVESSDIAEMQQEWWKRGSVCAKEEKSTGPSAINSTLVGGTFLILIVGLVLAVLAAIIEFVWNALHNARIDKTALWKELTLELRYALRFGASATRPVLQKFCRTCGARTHSLAAAQMHEHKDYTPMLFLDATIDPRNK</sequence>
<evidence type="ECO:0000256" key="1">
    <source>
        <dbReference type="ARBA" id="ARBA00008685"/>
    </source>
</evidence>
<feature type="binding site" evidence="16">
    <location>
        <position position="715"/>
    </location>
    <ligand>
        <name>L-glutamate</name>
        <dbReference type="ChEBI" id="CHEBI:29985"/>
    </ligand>
</feature>
<dbReference type="FunFam" id="1.10.287.70:FF:000143">
    <property type="entry name" value="Probable glutamate receptor"/>
    <property type="match status" value="1"/>
</dbReference>
<keyword evidence="3" id="KW-1003">Cell membrane</keyword>
<dbReference type="InterPro" id="IPR028082">
    <property type="entry name" value="Peripla_BP_I"/>
</dbReference>
<comment type="caution">
    <text evidence="23">The sequence shown here is derived from an EMBL/GenBank/DDBJ whole genome shotgun (WGS) entry which is preliminary data.</text>
</comment>
<keyword evidence="18" id="KW-1015">Disulfide bond</keyword>
<keyword evidence="12" id="KW-0628">Postsynaptic cell membrane</keyword>
<dbReference type="Pfam" id="PF00060">
    <property type="entry name" value="Lig_chan"/>
    <property type="match status" value="1"/>
</dbReference>
<evidence type="ECO:0000256" key="4">
    <source>
        <dbReference type="ARBA" id="ARBA00022692"/>
    </source>
</evidence>
<feature type="disulfide bond" evidence="18">
    <location>
        <begin position="776"/>
        <end position="831"/>
    </location>
</feature>
<dbReference type="EMBL" id="BDGG01000001">
    <property type="protein sequence ID" value="GAU88492.1"/>
    <property type="molecule type" value="Genomic_DNA"/>
</dbReference>
<evidence type="ECO:0000256" key="18">
    <source>
        <dbReference type="PIRSR" id="PIRSR601508-3"/>
    </source>
</evidence>
<dbReference type="SMART" id="SM00079">
    <property type="entry name" value="PBPe"/>
    <property type="match status" value="1"/>
</dbReference>
<feature type="transmembrane region" description="Helical" evidence="19">
    <location>
        <begin position="847"/>
        <end position="872"/>
    </location>
</feature>
<feature type="binding site" evidence="16">
    <location>
        <position position="764"/>
    </location>
    <ligand>
        <name>L-glutamate</name>
        <dbReference type="ChEBI" id="CHEBI:29985"/>
    </ligand>
</feature>
<dbReference type="FunFam" id="3.40.190.10:FF:000060">
    <property type="entry name" value="Glutamate receptor ionotropic, kainate 1"/>
    <property type="match status" value="1"/>
</dbReference>
<protein>
    <recommendedName>
        <fullName evidence="25">Ionotropic glutamate receptor C-terminal domain-containing protein</fullName>
    </recommendedName>
</protein>
<dbReference type="Proteomes" id="UP000186922">
    <property type="component" value="Unassembled WGS sequence"/>
</dbReference>
<comment type="similarity">
    <text evidence="1">Belongs to the glutamate-gated ion channel (TC 1.A.10.1) family.</text>
</comment>
<feature type="domain" description="Ionotropic glutamate receptor L-glutamate and glycine-binding" evidence="22">
    <location>
        <begin position="471"/>
        <end position="532"/>
    </location>
</feature>
<keyword evidence="7" id="KW-0770">Synapse</keyword>
<feature type="binding site" evidence="16">
    <location>
        <position position="548"/>
    </location>
    <ligand>
        <name>L-glutamate</name>
        <dbReference type="ChEBI" id="CHEBI:29985"/>
    </ligand>
</feature>
<evidence type="ECO:0000256" key="15">
    <source>
        <dbReference type="ARBA" id="ARBA00034104"/>
    </source>
</evidence>
<keyword evidence="9 19" id="KW-0472">Membrane</keyword>
<dbReference type="SMART" id="SM00918">
    <property type="entry name" value="Lig_chan-Glu_bd"/>
    <property type="match status" value="1"/>
</dbReference>
<feature type="domain" description="Ionotropic glutamate receptor C-terminal" evidence="21">
    <location>
        <begin position="440"/>
        <end position="827"/>
    </location>
</feature>
<keyword evidence="4 19" id="KW-0812">Transmembrane</keyword>
<evidence type="ECO:0000256" key="2">
    <source>
        <dbReference type="ARBA" id="ARBA00022448"/>
    </source>
</evidence>
<dbReference type="Gene3D" id="3.40.50.2300">
    <property type="match status" value="2"/>
</dbReference>
<dbReference type="AlphaFoldDB" id="A0A1D1ULH5"/>
<evidence type="ECO:0000256" key="3">
    <source>
        <dbReference type="ARBA" id="ARBA00022475"/>
    </source>
</evidence>
<feature type="chain" id="PRO_5008897355" description="Ionotropic glutamate receptor C-terminal domain-containing protein" evidence="20">
    <location>
        <begin position="22"/>
        <end position="948"/>
    </location>
</feature>
<keyword evidence="14" id="KW-0407">Ion channel</keyword>
<keyword evidence="5 20" id="KW-0732">Signal</keyword>
<dbReference type="InterPro" id="IPR001320">
    <property type="entry name" value="Iontro_rcpt_C"/>
</dbReference>
<keyword evidence="24" id="KW-1185">Reference proteome</keyword>
<dbReference type="SUPFAM" id="SSF53850">
    <property type="entry name" value="Periplasmic binding protein-like II"/>
    <property type="match status" value="1"/>
</dbReference>
<dbReference type="Gene3D" id="3.40.190.10">
    <property type="entry name" value="Periplasmic binding protein-like II"/>
    <property type="match status" value="2"/>
</dbReference>
<evidence type="ECO:0000256" key="20">
    <source>
        <dbReference type="SAM" id="SignalP"/>
    </source>
</evidence>
<evidence type="ECO:0000256" key="9">
    <source>
        <dbReference type="ARBA" id="ARBA00023136"/>
    </source>
</evidence>
<evidence type="ECO:0000256" key="8">
    <source>
        <dbReference type="ARBA" id="ARBA00023065"/>
    </source>
</evidence>
<dbReference type="GO" id="GO:0045211">
    <property type="term" value="C:postsynaptic membrane"/>
    <property type="evidence" value="ECO:0007669"/>
    <property type="project" value="UniProtKB-SubCell"/>
</dbReference>
<keyword evidence="8" id="KW-0406">Ion transport</keyword>
<name>A0A1D1ULH5_RAMVA</name>
<dbReference type="InterPro" id="IPR001828">
    <property type="entry name" value="ANF_lig-bd_rcpt"/>
</dbReference>
<evidence type="ECO:0000256" key="17">
    <source>
        <dbReference type="PIRSR" id="PIRSR601508-2"/>
    </source>
</evidence>
<comment type="subcellular location">
    <subcellularLocation>
        <location evidence="15">Postsynaptic cell membrane</location>
        <topology evidence="15">Multi-pass membrane protein</topology>
    </subcellularLocation>
</comment>
<dbReference type="Pfam" id="PF10613">
    <property type="entry name" value="Lig_chan-Glu_bd"/>
    <property type="match status" value="1"/>
</dbReference>
<feature type="signal peptide" evidence="20">
    <location>
        <begin position="1"/>
        <end position="21"/>
    </location>
</feature>
<evidence type="ECO:0000313" key="23">
    <source>
        <dbReference type="EMBL" id="GAU88492.1"/>
    </source>
</evidence>
<organism evidence="23 24">
    <name type="scientific">Ramazzottius varieornatus</name>
    <name type="common">Water bear</name>
    <name type="synonym">Tardigrade</name>
    <dbReference type="NCBI Taxonomy" id="947166"/>
    <lineage>
        <taxon>Eukaryota</taxon>
        <taxon>Metazoa</taxon>
        <taxon>Ecdysozoa</taxon>
        <taxon>Tardigrada</taxon>
        <taxon>Eutardigrada</taxon>
        <taxon>Parachela</taxon>
        <taxon>Hypsibioidea</taxon>
        <taxon>Ramazzottiidae</taxon>
        <taxon>Ramazzottius</taxon>
    </lineage>
</organism>